<dbReference type="GO" id="GO:0099002">
    <property type="term" value="P:symbiont genome ejection through host cell envelope, short tail mechanism"/>
    <property type="evidence" value="ECO:0007669"/>
    <property type="project" value="UniProtKB-UniRule"/>
</dbReference>
<dbReference type="RefSeq" id="YP_009200587.1">
    <property type="nucleotide sequence ID" value="NC_028822.1"/>
</dbReference>
<evidence type="ECO:0000256" key="2">
    <source>
        <dbReference type="SAM" id="MobiDB-lite"/>
    </source>
</evidence>
<accession>A0A0D3QHL8</accession>
<feature type="region of interest" description="Disordered" evidence="2">
    <location>
        <begin position="1"/>
        <end position="20"/>
    </location>
</feature>
<evidence type="ECO:0000313" key="4">
    <source>
        <dbReference type="Proteomes" id="UP000032687"/>
    </source>
</evidence>
<feature type="region of interest" description="Disordered" evidence="2">
    <location>
        <begin position="722"/>
        <end position="759"/>
    </location>
</feature>
<gene>
    <name evidence="3" type="ORF">P483_5</name>
</gene>
<dbReference type="HAMAP" id="MF_04122">
    <property type="entry name" value="GP15_T7"/>
    <property type="match status" value="1"/>
</dbReference>
<name>A0A0D3QHL8_9CAUD</name>
<proteinExistence type="inferred from homology"/>
<dbReference type="EMBL" id="KP090453">
    <property type="protein sequence ID" value="AJF40440.1"/>
    <property type="molecule type" value="Genomic_DNA"/>
</dbReference>
<dbReference type="GO" id="GO:0044229">
    <property type="term" value="C:host cell periplasmic space"/>
    <property type="evidence" value="ECO:0007669"/>
    <property type="project" value="UniProtKB-SubCell"/>
</dbReference>
<keyword evidence="1" id="KW-1162">Viral penetration into host cytoplasm</keyword>
<dbReference type="Proteomes" id="UP000032687">
    <property type="component" value="Segment"/>
</dbReference>
<dbReference type="InterPro" id="IPR038993">
    <property type="entry name" value="Gp15"/>
</dbReference>
<dbReference type="Pfam" id="PF26212">
    <property type="entry name" value="Phage_T7_Gp15"/>
    <property type="match status" value="1"/>
</dbReference>
<comment type="function">
    <text evidence="1">Component of the cylindrical core that assembles on the inner surface of the capsid during capsid formation and plays a role in viral DNA ejection into the host cell. The inner core is composed of stacked rings of gp14, gp15 and gp16 proteins. Following binding to the host cell surface, the internal core is disassembled and gp15 is ejected along with gp14 and gp16 into the infected cell. Gp15 probably remains associated with gp16. The gp15-gp16 complex binds to both the viral DNA and the host inner membrane, probably escorting the leading end of the genome through the periplasm and controlling the extend of DNA translocated into the host cell.</text>
</comment>
<dbReference type="KEGG" id="vg:26627732"/>
<keyword evidence="1" id="KW-0946">Virion</keyword>
<protein>
    <recommendedName>
        <fullName evidence="1">Internal virion protein gp15</fullName>
    </recommendedName>
</protein>
<dbReference type="GeneID" id="26627732"/>
<dbReference type="OrthoDB" id="2551at10239"/>
<keyword evidence="1" id="KW-1244">Viral short tail ejection system</keyword>
<comment type="similarity">
    <text evidence="1">Belongs to the T7virus internal virion protein gp15 family.</text>
</comment>
<keyword evidence="1" id="KW-1171">Viral genome ejection through host cell envelope</keyword>
<dbReference type="GO" id="GO:0044423">
    <property type="term" value="C:virion component"/>
    <property type="evidence" value="ECO:0007669"/>
    <property type="project" value="UniProtKB-KW"/>
</dbReference>
<reference evidence="3 4" key="2">
    <citation type="journal article" date="2016" name="Gene">
        <title>Isolation, genome sequencing and functional analysis of two T7-like coliphages of avian pathogenic Escherichia coli.</title>
        <authorList>
            <person name="Chen M."/>
            <person name="Xu J."/>
            <person name="Yao H."/>
            <person name="Lu C."/>
            <person name="Zhang W."/>
        </authorList>
    </citation>
    <scope>NUCLEOTIDE SEQUENCE [LARGE SCALE GENOMIC DNA]</scope>
</reference>
<keyword evidence="4" id="KW-1185">Reference proteome</keyword>
<sequence length="759" mass="85654">MSKLAQALGSMNSPAASRLRGTGRMEVKAATVYEDPKYAKKSALIGTVGKLAEMGADAYMKYDQHQKDKADERSNEIIRKLTPEQRREAIKNGTLLYQDDPYAMEALKIKTGRNAAYLVDDEVAQKVKNGEFRTRQELEEFRHNRLQEAAKNYAEQFGIDETDEHYQKGFNSDITERNIALYGAHDNFLSDQAKKGAVINSRVELNSVLNDPETLRSPYAGEFFENYFTAGLTTGSIPSDDQAFTMISQGLSDVVNREGGGQFLQQIENRKVKLHGKETTFKELMGAEQWNNLMVKAQHNEFQLNAKKTEAFQLNVNSALNQENVNTGWEQLQSIKAELDTLQPGEEMTPERQTLINAQTQMQDRMKRETAELAKEMDKQQKSMNKMNVIDAQFQKRLNGQYVSTAYGDMPTNENTGEFTHSDMVNYANKKLADIDAMNIPDEQKDRMKLDYLKADSEKGAFRTAVGELIGDAEKEWTSAVINGKMPEDGGVALNALRRVRNADPELFAALYPDKAEMFLTMDMMDNQGIDPQILLDADKARQSLTKEMQYEDDKAWASLKNNSESPELSRMPATLDAGARKIYDSVKYRTGNADMAMQQVDKYLKENTTTLTAGDVDGDTIGVLTINSLRVTDDPDSWKQGKDIIDTAAKKLAETNPWVTNKQLTVFERGDSIYLMDTTGQINIRYDKKLLSKMYQENQAKLDEEARNKALKDANKRTIHTRAMNRKREREAKKPKRSGSMYDSVSGKGILDTLTGKD</sequence>
<reference evidence="4" key="1">
    <citation type="submission" date="2014-11" db="EMBL/GenBank/DDBJ databases">
        <title>Characterization and genome sequencing of a novel bacteriophage infecting APEC.</title>
        <authorList>
            <person name="Chen M."/>
            <person name="Zhang W."/>
        </authorList>
    </citation>
    <scope>NUCLEOTIDE SEQUENCE [LARGE SCALE GENOMIC DNA]</scope>
</reference>
<organism evidence="3 4">
    <name type="scientific">Escherichia phage P483</name>
    <dbReference type="NCBI Taxonomy" id="1572753"/>
    <lineage>
        <taxon>Viruses</taxon>
        <taxon>Duplodnaviria</taxon>
        <taxon>Heunggongvirae</taxon>
        <taxon>Uroviricota</taxon>
        <taxon>Caudoviricetes</taxon>
        <taxon>Autographivirales</taxon>
        <taxon>Autotranscriptaviridae</taxon>
        <taxon>Studiervirinae</taxon>
        <taxon>Berlinvirus</taxon>
        <taxon>Berlinvirus P483</taxon>
    </lineage>
</organism>
<keyword evidence="1" id="KW-1160">Virus entry into host cell</keyword>
<comment type="subunit">
    <text evidence="1">Homooctamer. Interacts with gp16; after ejection the gp15-gp16 complex composed of a gp15 octamer and a gp16 tetramer probably binds both the viral DNA and the host inner membrane. Interacts with gp14.</text>
</comment>
<keyword evidence="1" id="KW-1049">Host periplasm</keyword>
<evidence type="ECO:0000256" key="1">
    <source>
        <dbReference type="HAMAP-Rule" id="MF_04122"/>
    </source>
</evidence>
<comment type="subcellular location">
    <subcellularLocation>
        <location evidence="1">Virion</location>
    </subcellularLocation>
    <subcellularLocation>
        <location evidence="1">Host periplasm</location>
    </subcellularLocation>
    <text evidence="1">The gp15-gp16 complex spans the periplasm and the cytoplasmic membrane.</text>
</comment>
<evidence type="ECO:0000313" key="3">
    <source>
        <dbReference type="EMBL" id="AJF40440.1"/>
    </source>
</evidence>